<dbReference type="InterPro" id="IPR052898">
    <property type="entry name" value="ACAD10-like"/>
</dbReference>
<proteinExistence type="predicted"/>
<dbReference type="PANTHER" id="PTHR47829">
    <property type="entry name" value="HYDROLASE, PUTATIVE (AFU_ORTHOLOGUE AFUA_1G12880)-RELATED"/>
    <property type="match status" value="1"/>
</dbReference>
<dbReference type="AlphaFoldDB" id="A0A7K1FPA1"/>
<dbReference type="Pfam" id="PF01636">
    <property type="entry name" value="APH"/>
    <property type="match status" value="1"/>
</dbReference>
<dbReference type="InterPro" id="IPR002575">
    <property type="entry name" value="Aminoglycoside_PTrfase"/>
</dbReference>
<organism evidence="2 3">
    <name type="scientific">Nakamurella alba</name>
    <dbReference type="NCBI Taxonomy" id="2665158"/>
    <lineage>
        <taxon>Bacteria</taxon>
        <taxon>Bacillati</taxon>
        <taxon>Actinomycetota</taxon>
        <taxon>Actinomycetes</taxon>
        <taxon>Nakamurellales</taxon>
        <taxon>Nakamurellaceae</taxon>
        <taxon>Nakamurella</taxon>
    </lineage>
</organism>
<keyword evidence="2" id="KW-0808">Transferase</keyword>
<dbReference type="Gene3D" id="3.30.200.20">
    <property type="entry name" value="Phosphorylase Kinase, domain 1"/>
    <property type="match status" value="1"/>
</dbReference>
<dbReference type="CDD" id="cd05154">
    <property type="entry name" value="ACAD10_11_N-like"/>
    <property type="match status" value="1"/>
</dbReference>
<dbReference type="RefSeq" id="WP_154769970.1">
    <property type="nucleotide sequence ID" value="NZ_WLYK01000008.1"/>
</dbReference>
<feature type="domain" description="Aminoglycoside phosphotransferase" evidence="1">
    <location>
        <begin position="32"/>
        <end position="255"/>
    </location>
</feature>
<dbReference type="Proteomes" id="UP000460221">
    <property type="component" value="Unassembled WGS sequence"/>
</dbReference>
<dbReference type="PANTHER" id="PTHR47829:SF1">
    <property type="entry name" value="HAD FAMILY PHOSPHATASE"/>
    <property type="match status" value="1"/>
</dbReference>
<sequence>MSSTTTADPTGTDGLLGWLQGRGVPFDGTPELTLIAGGRSNLTYKISDGAGHDYVLRRPPMGELLQSAHDVAREHRIISALAGTDVPVPAARGVCEDPAVFGGAPFYVMDLVPGVVLNTAADGAAFPADVRPAATADLVRVLAAVHGIDPDAVGLGDLGRREDYSSRQLRRWLRQFHASRTREIPLVEQVHDRLAASVPPQRYTGLVHGDYRVGNVLLSPTGTVNAVLDWELATLGDTMADLGWLLATWYEPGEQQVFESPTGAPGFGTRSELAATYARITGHDVSAAPWYRAFALWRLTCICEGIYARYRTGKMGDDGFDVDAQGRQVIALAEAAAAALDES</sequence>
<protein>
    <submittedName>
        <fullName evidence="2">Phosphotransferase</fullName>
    </submittedName>
</protein>
<name>A0A7K1FPA1_9ACTN</name>
<dbReference type="SUPFAM" id="SSF56112">
    <property type="entry name" value="Protein kinase-like (PK-like)"/>
    <property type="match status" value="1"/>
</dbReference>
<dbReference type="Gene3D" id="3.90.1200.10">
    <property type="match status" value="1"/>
</dbReference>
<dbReference type="InterPro" id="IPR041726">
    <property type="entry name" value="ACAD10_11_N"/>
</dbReference>
<dbReference type="InterPro" id="IPR011009">
    <property type="entry name" value="Kinase-like_dom_sf"/>
</dbReference>
<dbReference type="EMBL" id="WLYK01000008">
    <property type="protein sequence ID" value="MTD15975.1"/>
    <property type="molecule type" value="Genomic_DNA"/>
</dbReference>
<dbReference type="GO" id="GO:0016740">
    <property type="term" value="F:transferase activity"/>
    <property type="evidence" value="ECO:0007669"/>
    <property type="project" value="UniProtKB-KW"/>
</dbReference>
<reference evidence="2 3" key="1">
    <citation type="submission" date="2019-11" db="EMBL/GenBank/DDBJ databases">
        <authorList>
            <person name="Jiang L.-Q."/>
        </authorList>
    </citation>
    <scope>NUCLEOTIDE SEQUENCE [LARGE SCALE GENOMIC DNA]</scope>
    <source>
        <strain evidence="2 3">YIM 132087</strain>
    </source>
</reference>
<keyword evidence="3" id="KW-1185">Reference proteome</keyword>
<evidence type="ECO:0000313" key="2">
    <source>
        <dbReference type="EMBL" id="MTD15975.1"/>
    </source>
</evidence>
<evidence type="ECO:0000259" key="1">
    <source>
        <dbReference type="Pfam" id="PF01636"/>
    </source>
</evidence>
<comment type="caution">
    <text evidence="2">The sequence shown here is derived from an EMBL/GenBank/DDBJ whole genome shotgun (WGS) entry which is preliminary data.</text>
</comment>
<gene>
    <name evidence="2" type="ORF">GIS00_18730</name>
</gene>
<evidence type="ECO:0000313" key="3">
    <source>
        <dbReference type="Proteomes" id="UP000460221"/>
    </source>
</evidence>
<accession>A0A7K1FPA1</accession>